<evidence type="ECO:0000256" key="7">
    <source>
        <dbReference type="PIRSR" id="PIRSR002854-1"/>
    </source>
</evidence>
<dbReference type="AlphaFoldDB" id="A0A135L5J2"/>
<dbReference type="NCBIfam" id="TIGR00363">
    <property type="entry name" value="MetQ/NlpA family lipoprotein"/>
    <property type="match status" value="1"/>
</dbReference>
<evidence type="ECO:0000313" key="9">
    <source>
        <dbReference type="EMBL" id="KXG44246.1"/>
    </source>
</evidence>
<dbReference type="InterPro" id="IPR004872">
    <property type="entry name" value="Lipoprotein_NlpA"/>
</dbReference>
<dbReference type="CDD" id="cd13597">
    <property type="entry name" value="PBP2_lipoprotein_Tp32"/>
    <property type="match status" value="1"/>
</dbReference>
<dbReference type="RefSeq" id="WP_068725728.1">
    <property type="nucleotide sequence ID" value="NZ_LSKU01000001.1"/>
</dbReference>
<evidence type="ECO:0000256" key="8">
    <source>
        <dbReference type="SAM" id="SignalP"/>
    </source>
</evidence>
<evidence type="ECO:0000256" key="2">
    <source>
        <dbReference type="ARBA" id="ARBA00022729"/>
    </source>
</evidence>
<comment type="caution">
    <text evidence="9">The sequence shown here is derived from an EMBL/GenBank/DDBJ whole genome shotgun (WGS) entry which is preliminary data.</text>
</comment>
<evidence type="ECO:0000256" key="3">
    <source>
        <dbReference type="ARBA" id="ARBA00023136"/>
    </source>
</evidence>
<feature type="chain" id="PRO_5039141697" description="Lipoprotein" evidence="8">
    <location>
        <begin position="19"/>
        <end position="278"/>
    </location>
</feature>
<dbReference type="PROSITE" id="PS51257">
    <property type="entry name" value="PROKAR_LIPOPROTEIN"/>
    <property type="match status" value="1"/>
</dbReference>
<accession>A0A135L5J2</accession>
<evidence type="ECO:0000256" key="6">
    <source>
        <dbReference type="PIRNR" id="PIRNR002854"/>
    </source>
</evidence>
<proteinExistence type="inferred from homology"/>
<protein>
    <recommendedName>
        <fullName evidence="6">Lipoprotein</fullName>
    </recommendedName>
</protein>
<keyword evidence="4" id="KW-0564">Palmitate</keyword>
<evidence type="ECO:0000313" key="10">
    <source>
        <dbReference type="Proteomes" id="UP000070352"/>
    </source>
</evidence>
<evidence type="ECO:0000256" key="1">
    <source>
        <dbReference type="ARBA" id="ARBA00004635"/>
    </source>
</evidence>
<dbReference type="PIRSF" id="PIRSF002854">
    <property type="entry name" value="MetQ"/>
    <property type="match status" value="1"/>
</dbReference>
<dbReference type="PANTHER" id="PTHR30429">
    <property type="entry name" value="D-METHIONINE-BINDING LIPOPROTEIN METQ"/>
    <property type="match status" value="1"/>
</dbReference>
<evidence type="ECO:0000256" key="4">
    <source>
        <dbReference type="ARBA" id="ARBA00023139"/>
    </source>
</evidence>
<organism evidence="9 10">
    <name type="scientific">Tepidibacillus decaturensis</name>
    <dbReference type="NCBI Taxonomy" id="1413211"/>
    <lineage>
        <taxon>Bacteria</taxon>
        <taxon>Bacillati</taxon>
        <taxon>Bacillota</taxon>
        <taxon>Bacilli</taxon>
        <taxon>Bacillales</taxon>
        <taxon>Bacillaceae</taxon>
        <taxon>Tepidibacillus</taxon>
    </lineage>
</organism>
<comment type="similarity">
    <text evidence="6">Belongs to the nlpA lipoprotein family.</text>
</comment>
<gene>
    <name evidence="9" type="ORF">U473_09695</name>
</gene>
<feature type="lipid moiety-binding region" description="S-diacylglycerol cysteine" evidence="7">
    <location>
        <position position="20"/>
    </location>
</feature>
<keyword evidence="10" id="KW-1185">Reference proteome</keyword>
<dbReference type="EMBL" id="LSKU01000001">
    <property type="protein sequence ID" value="KXG44246.1"/>
    <property type="molecule type" value="Genomic_DNA"/>
</dbReference>
<keyword evidence="5 6" id="KW-0449">Lipoprotein</keyword>
<dbReference type="Pfam" id="PF03180">
    <property type="entry name" value="Lipoprotein_9"/>
    <property type="match status" value="1"/>
</dbReference>
<dbReference type="PANTHER" id="PTHR30429:SF0">
    <property type="entry name" value="METHIONINE-BINDING LIPOPROTEIN METQ"/>
    <property type="match status" value="1"/>
</dbReference>
<keyword evidence="2 8" id="KW-0732">Signal</keyword>
<keyword evidence="3" id="KW-0472">Membrane</keyword>
<dbReference type="Proteomes" id="UP000070352">
    <property type="component" value="Unassembled WGS sequence"/>
</dbReference>
<reference evidence="9 10" key="1">
    <citation type="submission" date="2016-02" db="EMBL/GenBank/DDBJ databases">
        <title>Draft Genome for Tepidibacillus decaturensis nov. sp. Strain Z9, an Anaerobic, Moderately Thermophilic and Heterotrophic Bacterium from Deep Subsurface of the Illinois Basin, USA.</title>
        <authorList>
            <person name="Dong Y."/>
            <person name="Chang J.Y."/>
            <person name="Sanford R."/>
            <person name="Fouke B.W."/>
        </authorList>
    </citation>
    <scope>NUCLEOTIDE SEQUENCE [LARGE SCALE GENOMIC DNA]</scope>
    <source>
        <strain evidence="9 10">Z9</strain>
    </source>
</reference>
<sequence length="278" mass="30395">MKKFLALFLIAVLSLTLAACGSGSTNEQQGASENGGQQQEVTLKVGATAVPHAEILEVVKPLLEKQGIKLDIVEYQDYVLPNTDLAEKQIDANYFQHVPYLESFSKDRGLDLTYIAKVHIEPMGIYSKKVDDLSKLEDKATVSIPNDPTNGGRALALLEKAGLIKLKEGVGINGTVQDVVENPKNLEIKELEAPMLPRSLDDVTISVINTNYALEAQLNPTKDALFIEDADSPYANVLAVRTEDKDNENLKKLAEALTSPEVKKFIEEKYNGAVVPAF</sequence>
<comment type="subcellular location">
    <subcellularLocation>
        <location evidence="1">Membrane</location>
        <topology evidence="1">Lipid-anchor</topology>
    </subcellularLocation>
</comment>
<feature type="signal peptide" evidence="8">
    <location>
        <begin position="1"/>
        <end position="18"/>
    </location>
</feature>
<evidence type="ECO:0000256" key="5">
    <source>
        <dbReference type="ARBA" id="ARBA00023288"/>
    </source>
</evidence>
<dbReference type="GO" id="GO:0016020">
    <property type="term" value="C:membrane"/>
    <property type="evidence" value="ECO:0007669"/>
    <property type="project" value="UniProtKB-SubCell"/>
</dbReference>
<dbReference type="STRING" id="1413211.U473_09695"/>
<dbReference type="SUPFAM" id="SSF53850">
    <property type="entry name" value="Periplasmic binding protein-like II"/>
    <property type="match status" value="1"/>
</dbReference>
<name>A0A135L5J2_9BACI</name>
<dbReference type="OrthoDB" id="9812878at2"/>
<dbReference type="Gene3D" id="3.40.190.10">
    <property type="entry name" value="Periplasmic binding protein-like II"/>
    <property type="match status" value="2"/>
</dbReference>